<feature type="compositionally biased region" description="Basic and acidic residues" evidence="1">
    <location>
        <begin position="674"/>
        <end position="685"/>
    </location>
</feature>
<feature type="compositionally biased region" description="Polar residues" evidence="1">
    <location>
        <begin position="1013"/>
        <end position="1023"/>
    </location>
</feature>
<feature type="region of interest" description="Disordered" evidence="1">
    <location>
        <begin position="867"/>
        <end position="917"/>
    </location>
</feature>
<feature type="region of interest" description="Disordered" evidence="1">
    <location>
        <begin position="493"/>
        <end position="571"/>
    </location>
</feature>
<feature type="compositionally biased region" description="Polar residues" evidence="1">
    <location>
        <begin position="554"/>
        <end position="563"/>
    </location>
</feature>
<keyword evidence="3" id="KW-1185">Reference proteome</keyword>
<proteinExistence type="predicted"/>
<protein>
    <recommendedName>
        <fullName evidence="4">TPX2 C-terminal domain-containing protein</fullName>
    </recommendedName>
</protein>
<feature type="compositionally biased region" description="Basic and acidic residues" evidence="1">
    <location>
        <begin position="29"/>
        <end position="52"/>
    </location>
</feature>
<reference evidence="2 3" key="1">
    <citation type="submission" date="2024-10" db="EMBL/GenBank/DDBJ databases">
        <title>Updated reference genomes for cyclostephanoid diatoms.</title>
        <authorList>
            <person name="Roberts W.R."/>
            <person name="Alverson A.J."/>
        </authorList>
    </citation>
    <scope>NUCLEOTIDE SEQUENCE [LARGE SCALE GENOMIC DNA]</scope>
    <source>
        <strain evidence="2 3">AJA010-31</strain>
    </source>
</reference>
<feature type="compositionally biased region" description="Basic and acidic residues" evidence="1">
    <location>
        <begin position="1085"/>
        <end position="1102"/>
    </location>
</feature>
<gene>
    <name evidence="2" type="ORF">ACHAWO_006065</name>
</gene>
<feature type="compositionally biased region" description="Polar residues" evidence="1">
    <location>
        <begin position="1448"/>
        <end position="1463"/>
    </location>
</feature>
<accession>A0ABD3PYF4</accession>
<feature type="region of interest" description="Disordered" evidence="1">
    <location>
        <begin position="1713"/>
        <end position="1795"/>
    </location>
</feature>
<feature type="region of interest" description="Disordered" evidence="1">
    <location>
        <begin position="1181"/>
        <end position="1200"/>
    </location>
</feature>
<evidence type="ECO:0000256" key="1">
    <source>
        <dbReference type="SAM" id="MobiDB-lite"/>
    </source>
</evidence>
<dbReference type="Proteomes" id="UP001530400">
    <property type="component" value="Unassembled WGS sequence"/>
</dbReference>
<feature type="region of interest" description="Disordered" evidence="1">
    <location>
        <begin position="1317"/>
        <end position="1468"/>
    </location>
</feature>
<feature type="region of interest" description="Disordered" evidence="1">
    <location>
        <begin position="1"/>
        <end position="113"/>
    </location>
</feature>
<feature type="compositionally biased region" description="Polar residues" evidence="1">
    <location>
        <begin position="1214"/>
        <end position="1224"/>
    </location>
</feature>
<sequence>MEYSSTKKIRHPGISTLLDDMSNSDEASCDSHEYREDATPAKYDGFQRRYGDYTEGYAPAARQTNNNNAGKEYETPSKPPLSAKKSAIKSAKSAGRKSTGNRSRRSTFSPTSANLNSVLHATAEAIVANTQPESLGERIVERLDDFAEGMFSFIGKGDGSRGGRETKCKEEAEAQQVGMNEEAADIAYDANSGVDSRTELDLATQSFTADEPTKGNTTIDDSATNQFSPEELAELKNNSGDLNTSNESDESHFYIGLGEDGFCPSQSIHDSDISETDSEFDGFEDTFEEEFDGTFDSELNETLSHAEGVELNMSVLTEYGDEDVVERGSSLAEMALNTSILTEIVGEEKKEESDEGLSDIMQNDIEAMDAYHRKSTHEAYHRAVSMSSPISHNLGMSPKARVNDSLISGEDAFLSSSLKYFVNEQEDNLKSLLSSIDGIAATPGRIEGVVQRGMFEEDDSDDGMLGLTPLTSRLESVALDCGRKRGCKLFSSPEEGVQLDETNKEDEHRHEILFSPTLAESDSAKGEKEIDPNHVPLQSLSTVQESKDNATCDWVSSSNQPQHEASKEVNEPTDDLLLEATSDEAPVSREDFDLGLTTAAVLTEEKTEGTIDDDSGTDLLQSPEPEQVDLHTAETPSIIEPTSLNASPLEVAAAEFSTRSSLLEYLRDSPASPEDMHHISNKDDTFSSSNDPEDDEIPASFKEMFANAESVLQKELASPYLEADKSINIDGTGTFCDDYIKPSSDLSPKVSLAPSNNTELLFTSPTGCIPLDTANLSKNALEAETTAINLDSLKEVFLKAESQLESAESSIHRELQPEANGFDDNSETDTTFDTANFSMSGLMAAVDDFFDANDEFVDALDGKVVSANRSETSTHTSCKNSDNEPFTESNESIFKEHEAKSTTDLSENHSSAADSDSTIDITQTLDRVGDYLKRMTVQETWPDANVNADSSSSAGAEFLECTVPILSVDTEVVVENSDQTDDLTPLASNTTVELSDDRSGAFENIGLPAKSEPSASLAVNSETMGLPEESKPAGDEPLHSDDLDVSGEPTTVVDKDEDNETNCEIEEQRDELNASGQLTSPVEQKLCRDNKPKSADRTHDEGNTSSLEASARSDEMDESMFMPNTSMEISLIASPAPAVNNEPEQALQPTPEEDEDSGALSDEDFFPNRDLTKVPTSKVVASISSVEPAPPAFKLDVKSPSVNDTAISQAFRYSHSNLSHSSPPRESAANVSHRARPNSRKTTAPKTPPSNVKPATKRTKLSTITNIADSPKRMTAAVKEKTKPSAVEKKRVARVASKTSNLVAPTSAISSQLESRLTTAAPKHTKTERVVGISPRTSSMRRSLVAVAKNQRQSNIPKPKPTQRSSSISRSDRLEQLAKPRAVVQKEITPKNSAQKKVANAKPPSFLNRERKKSTVKSTDEREAEEMSSIKPFKASRIKGSSVKVKSRFNTPRGHTSKPTLAQSDGKPFKSLREEIINYNFRQQPSAVTTPINPKNLSAPSFMQHELAKAPKQNVPTLGESIINYDFRATPAAKTPINPNAKPPSFLSRPSYIPSLTKSSEEIELEECKNKFKACPLPVSSVSRHRPVSRPRDERCLTTPRPPKLHTSARKMATPIILTQDDIELQKQFHARPLPASVYGSSTPRRYYGNTPQPSTDEVELSKKFHALPLPEDIYGRTVGNDATPFHVRASEQYERAMERKKQMLEEEMEQLKRSRERKATPLPPTNWQARPIRIEKSSKELVQPRPPRLSLDARSRERQEFDDHVQQKKDAEAAAEAARREEEARTEADELRKRRSLAIEEGGLCFRARPVSIKYE</sequence>
<feature type="compositionally biased region" description="Basic and acidic residues" evidence="1">
    <location>
        <begin position="522"/>
        <end position="532"/>
    </location>
</feature>
<feature type="region of interest" description="Disordered" evidence="1">
    <location>
        <begin position="1635"/>
        <end position="1657"/>
    </location>
</feature>
<feature type="compositionally biased region" description="Basic and acidic residues" evidence="1">
    <location>
        <begin position="1278"/>
        <end position="1290"/>
    </location>
</feature>
<feature type="region of interest" description="Disordered" evidence="1">
    <location>
        <begin position="1213"/>
        <end position="1302"/>
    </location>
</feature>
<feature type="compositionally biased region" description="Acidic residues" evidence="1">
    <location>
        <begin position="1151"/>
        <end position="1165"/>
    </location>
</feature>
<feature type="compositionally biased region" description="Basic and acidic residues" evidence="1">
    <location>
        <begin position="1028"/>
        <end position="1042"/>
    </location>
</feature>
<organism evidence="2 3">
    <name type="scientific">Cyclotella atomus</name>
    <dbReference type="NCBI Taxonomy" id="382360"/>
    <lineage>
        <taxon>Eukaryota</taxon>
        <taxon>Sar</taxon>
        <taxon>Stramenopiles</taxon>
        <taxon>Ochrophyta</taxon>
        <taxon>Bacillariophyta</taxon>
        <taxon>Coscinodiscophyceae</taxon>
        <taxon>Thalassiosirophycidae</taxon>
        <taxon>Stephanodiscales</taxon>
        <taxon>Stephanodiscaceae</taxon>
        <taxon>Cyclotella</taxon>
    </lineage>
</organism>
<feature type="region of interest" description="Disordered" evidence="1">
    <location>
        <begin position="669"/>
        <end position="697"/>
    </location>
</feature>
<feature type="region of interest" description="Disordered" evidence="1">
    <location>
        <begin position="205"/>
        <end position="225"/>
    </location>
</feature>
<feature type="region of interest" description="Disordered" evidence="1">
    <location>
        <begin position="976"/>
        <end position="1171"/>
    </location>
</feature>
<evidence type="ECO:0008006" key="4">
    <source>
        <dbReference type="Google" id="ProtNLM"/>
    </source>
</evidence>
<feature type="compositionally biased region" description="Polar residues" evidence="1">
    <location>
        <begin position="1350"/>
        <end position="1369"/>
    </location>
</feature>
<feature type="compositionally biased region" description="Acidic residues" evidence="1">
    <location>
        <begin position="1055"/>
        <end position="1069"/>
    </location>
</feature>
<feature type="compositionally biased region" description="Polar residues" evidence="1">
    <location>
        <begin position="1639"/>
        <end position="1656"/>
    </location>
</feature>
<feature type="compositionally biased region" description="Basic and acidic residues" evidence="1">
    <location>
        <begin position="501"/>
        <end position="512"/>
    </location>
</feature>
<feature type="compositionally biased region" description="Basic and acidic residues" evidence="1">
    <location>
        <begin position="1752"/>
        <end position="1793"/>
    </location>
</feature>
<evidence type="ECO:0000313" key="2">
    <source>
        <dbReference type="EMBL" id="KAL3792246.1"/>
    </source>
</evidence>
<dbReference type="EMBL" id="JALLPJ020000432">
    <property type="protein sequence ID" value="KAL3792246.1"/>
    <property type="molecule type" value="Genomic_DNA"/>
</dbReference>
<evidence type="ECO:0000313" key="3">
    <source>
        <dbReference type="Proteomes" id="UP001530400"/>
    </source>
</evidence>
<feature type="region of interest" description="Disordered" evidence="1">
    <location>
        <begin position="1581"/>
        <end position="1606"/>
    </location>
</feature>
<feature type="compositionally biased region" description="Polar residues" evidence="1">
    <location>
        <begin position="867"/>
        <end position="892"/>
    </location>
</feature>
<name>A0ABD3PYF4_9STRA</name>
<feature type="compositionally biased region" description="Low complexity" evidence="1">
    <location>
        <begin position="80"/>
        <end position="98"/>
    </location>
</feature>
<comment type="caution">
    <text evidence="2">The sequence shown here is derived from an EMBL/GenBank/DDBJ whole genome shotgun (WGS) entry which is preliminary data.</text>
</comment>